<dbReference type="SUPFAM" id="SSF53300">
    <property type="entry name" value="vWA-like"/>
    <property type="match status" value="10"/>
</dbReference>
<dbReference type="InterPro" id="IPR002223">
    <property type="entry name" value="Kunitz_BPTI"/>
</dbReference>
<sequence length="2572" mass="284284">MEWADCWERKAKETKLKSFTREDLRMDNCKLLLILLFAAAFCFTDAQTTACRKATSADIVFLVETSSRIGQENFQKMKDFLYTLVSSLDVGNDQVRVGLAQYSHEPYKVFLLNQYSLKSDILEQIKNLPNRSGGTYTGTALDFIRTEYFTRAAGSRAEENVPQVVILVSVGESNDEVRTQAKELKVRGISLYVVGINDRDPTELKKISSRPFKKFLFRTDSFDGLQDLSTSLLQTMCFAIESQIQAFTKHYGDVVFLVDSSVHMGSSTFEQVKQFAYHVVEQLDVGIDKFRIGLAQYSTESQGEFFLNTYANKEDVLNHIQEYVAFMGGPLQTGSALKFLREAFFTEDAGSRFSEGTPQFAVVITSAKSEDEVLESALKLKEMGVKVISIGVQNSDRQEMEVIVTSPWVYQVDEGDSISQLHQDIINILEPPVQQHHEIMKMPEVCATVSIADIVFLVDESSSIGLRNFKLMRDFLFTIINVLHISPNNVRVGLVLYSDEPRLEFTLDTFENKLEILHYLQKLPYRGGKTYTGAALDFLRKDVFTRKAGSRKKQGVQQIAVVITGGQSLDDFTKPATKLRRSGVDIYVVGTQNAFESSQLNKIASHPPRKHVANLESFLQLSNIGRKIKKRICSEMMVQSFAIPVQTRMMKEGCVEIEEADIYFLIDGSGSIMPSDFQDMKTFMNEMIDVFQVGADRVRFGVVQYESIPRTQFEIGQYNTMVQLKAAVRAIQQMGGGTKTGDALRYMKSLFAKASRTNVPQILIVITDGKSQDEVTRAAEELRQEGIIIYAIGIKQAVQEELKDIARSEDRMFFVNDFDSLKHIKHDIVHDICSSKACENVKADIIFLVDGSESIHPVDFQKMKDFMQLIVNRSDIGTDKVRIGLLQFSSQAKEEFQLNSYSTKPGLRRAISEIRQLRSGTLTGKALAFASSYFDKSKGGRPEIKQYLIMITDGEAQDSVGEPAKMIRDKGITVYAIGVLQANETQLVEISGTPGKVLFEDNFDSLIFLEKQILSEICKPEDLCKRTEVADIIFVIHGSSSITDLQFKSVQQLMMALVNDSVVGKNNVQFGAVVYSVNSKERFSLNEYSTKLYVREAIFNLRPLPEQGLQIFTARALNFTRERFGVAYGGRASSHGVSQILVLITDRPTAPSDSYNLAAVAKSLKLDGINIFAVGVDRASRTELEQIVGERERVLFALSYSDLESLHGNLAHKICDKSRPVCENQAADVVFLIDGSESISSTNFSTMKSFMKEIVSRFHIAENKARVGVVQYSEDPQKEFYLNEFYLETAIKEQIDSIRQFKSSTFAGKGLRFVKRLFEPAHGGRKNQNIPQTLIVITDGYSSDPVSEAALALRNDGIYVFAVGIGILRATELLQIAGNVQRVFLVENFARLERIERTIVKEVCDSSDRPSQDCNIDVSVGIDVSGPVRSTPALHLKKQLQTDLPRFLQQVESLTNVCCISESQLNIRFKYQVFGPTGLPLFDSNFEKYNEEIIQKFLAAQITVDTYLNARFLQLLWEDSFEVASANVKVLLVFTDGLDDPVEVLRIAADSLLLKGLDALLMVGLDNMPNLSDLQEIEFGRGLGNKHPLSIRFSDHPGLLQRELENVAERKCCHVACKCYGEIGFHGIYGNPGKKGIPGFRGSPGHPGEEGGIGERGPRGINGTHGDKGCPGVRGLKGARGYRGSQGERGIDGIDGIDGEKGEQGSPGPSGEKGSTGRRGGKGPRGESGERGEPGLRGDHGDSGTDNYIRGHKGEKGKPGQQGEPGTDGVQGGLGPKGSDGERGRRGAQGLQGIQGDLGEEGSPGISGPQGPQGSRGPGGISGLRGTQGIPGCRGNPGPPGESGSIGNPGPRGRKGEPGAPGEKGLLGPPGSRGLPGLDGNDGYGFQGEKGTKGVTGFPGLPGSQGEEGNPGSPGNKGSKGVRGRRGNAGIQGPMGNPGERGPPGPMGTRGPLGIAAVAPCELVNFTRENCPCSSDKSKCPVYPTEVVFAFDMSEDVTQVAFAKMRHVVLSLLKKIRISESNCPTGARVSIVSYNTNTQYLIRFSEFRNHKLLLEAVQSIPLERSSGRRNIGMAMRFVARNVFKRIRQGVLTRRVAIFFANGPSQDAASINTAVLEFSALDIVPVVIAFNEVPNVRHAFSNDDTGRFQLFVWENQQNEHLERIEYCALCYDKCKPDINCEVPFPPPVMVNMDIAYIMDSSRNIASEEFETAKDFVSTMVDHFIIAPQPSLAGARVALVQHAPRDFTPSSGRQPVNPEFDLVTYSSKNVMKKYIQESVHQLEGPSAIGHALQWTVENIFFKAPSPKQYRVIFTIVGSKTSAWDRQKLKKAALEAKCQGFIMFTLALGNKVSDSELIDLSSSPTDQHLLQMGRVLNLEMAYAEKFTWAFLNLLKREMNSYPTPELQEECERLDQGDAQEQVAVFESIPFPQFDELDPGRSLEEREPTETTLLGEITETTQELENVREKEYDYEGGEYFTEGQKEEGERKGYEGGQENNEENLEETVGTGTALTNHDACVVAQETGECQDYVLKWYYDKEQKTCGQFWHITGNARANITTHYLTSLLEICFKVKS</sequence>
<name>A0A151MR48_ALLMI</name>
<feature type="domain" description="VWFA" evidence="14">
    <location>
        <begin position="1228"/>
        <end position="1403"/>
    </location>
</feature>
<keyword evidence="7" id="KW-0176">Collagen</keyword>
<feature type="domain" description="VWFA" evidence="14">
    <location>
        <begin position="253"/>
        <end position="425"/>
    </location>
</feature>
<dbReference type="Pfam" id="PF00014">
    <property type="entry name" value="Kunitz_BPTI"/>
    <property type="match status" value="1"/>
</dbReference>
<dbReference type="FunFam" id="3.40.50.410:FF:000003">
    <property type="entry name" value="Collagen type VI alpha 3 chain"/>
    <property type="match status" value="2"/>
</dbReference>
<evidence type="ECO:0000256" key="10">
    <source>
        <dbReference type="ARBA" id="ARBA00023278"/>
    </source>
</evidence>
<feature type="region of interest" description="Disordered" evidence="13">
    <location>
        <begin position="2478"/>
        <end position="2504"/>
    </location>
</feature>
<dbReference type="SUPFAM" id="SSF57362">
    <property type="entry name" value="BPTI-like"/>
    <property type="match status" value="1"/>
</dbReference>
<dbReference type="InterPro" id="IPR036880">
    <property type="entry name" value="Kunitz_BPTI_sf"/>
</dbReference>
<keyword evidence="8" id="KW-1015">Disulfide bond</keyword>
<evidence type="ECO:0000256" key="8">
    <source>
        <dbReference type="ARBA" id="ARBA00023157"/>
    </source>
</evidence>
<keyword evidence="3" id="KW-0272">Extracellular matrix</keyword>
<keyword evidence="16" id="KW-1185">Reference proteome</keyword>
<dbReference type="InterPro" id="IPR050525">
    <property type="entry name" value="ECM_Assembly_Org"/>
</dbReference>
<evidence type="ECO:0000256" key="12">
    <source>
        <dbReference type="ARBA" id="ARBA00044000"/>
    </source>
</evidence>
<evidence type="ECO:0000256" key="6">
    <source>
        <dbReference type="ARBA" id="ARBA00022889"/>
    </source>
</evidence>
<feature type="compositionally biased region" description="Gly residues" evidence="13">
    <location>
        <begin position="1814"/>
        <end position="1823"/>
    </location>
</feature>
<feature type="domain" description="VWFA" evidence="14">
    <location>
        <begin position="844"/>
        <end position="1017"/>
    </location>
</feature>
<evidence type="ECO:0000256" key="4">
    <source>
        <dbReference type="ARBA" id="ARBA00022729"/>
    </source>
</evidence>
<dbReference type="SMART" id="SM00327">
    <property type="entry name" value="VWA"/>
    <property type="match status" value="9"/>
</dbReference>
<feature type="compositionally biased region" description="Basic and acidic residues" evidence="13">
    <location>
        <begin position="2479"/>
        <end position="2489"/>
    </location>
</feature>
<feature type="domain" description="VWFA" evidence="14">
    <location>
        <begin position="2192"/>
        <end position="2383"/>
    </location>
</feature>
<dbReference type="GO" id="GO:0005589">
    <property type="term" value="C:collagen type VI trimer"/>
    <property type="evidence" value="ECO:0007669"/>
    <property type="project" value="UniProtKB-ARBA"/>
</dbReference>
<comment type="subcellular location">
    <subcellularLocation>
        <location evidence="1">Secreted</location>
        <location evidence="1">Extracellular space</location>
        <location evidence="1">Extracellular matrix</location>
    </subcellularLocation>
</comment>
<organism evidence="15 16">
    <name type="scientific">Alligator mississippiensis</name>
    <name type="common">American alligator</name>
    <dbReference type="NCBI Taxonomy" id="8496"/>
    <lineage>
        <taxon>Eukaryota</taxon>
        <taxon>Metazoa</taxon>
        <taxon>Chordata</taxon>
        <taxon>Craniata</taxon>
        <taxon>Vertebrata</taxon>
        <taxon>Euteleostomi</taxon>
        <taxon>Archelosauria</taxon>
        <taxon>Archosauria</taxon>
        <taxon>Crocodylia</taxon>
        <taxon>Alligatoridae</taxon>
        <taxon>Alligatorinae</taxon>
        <taxon>Alligator</taxon>
    </lineage>
</organism>
<dbReference type="Gene3D" id="3.40.50.410">
    <property type="entry name" value="von Willebrand factor, type A domain"/>
    <property type="match status" value="9"/>
</dbReference>
<dbReference type="Proteomes" id="UP000050525">
    <property type="component" value="Unassembled WGS sequence"/>
</dbReference>
<dbReference type="PANTHER" id="PTHR24020">
    <property type="entry name" value="COLLAGEN ALPHA"/>
    <property type="match status" value="1"/>
</dbReference>
<evidence type="ECO:0000256" key="2">
    <source>
        <dbReference type="ARBA" id="ARBA00022525"/>
    </source>
</evidence>
<evidence type="ECO:0000313" key="15">
    <source>
        <dbReference type="EMBL" id="KYO27005.1"/>
    </source>
</evidence>
<dbReference type="PANTHER" id="PTHR24020:SF86">
    <property type="entry name" value="COLLAGEN, TYPE VI, ALPHA 4"/>
    <property type="match status" value="1"/>
</dbReference>
<accession>A0A151MR48</accession>
<evidence type="ECO:0000256" key="11">
    <source>
        <dbReference type="ARBA" id="ARBA00043858"/>
    </source>
</evidence>
<feature type="domain" description="VWFA" evidence="14">
    <location>
        <begin position="1031"/>
        <end position="1214"/>
    </location>
</feature>
<dbReference type="eggNOG" id="KOG3544">
    <property type="taxonomic scope" value="Eukaryota"/>
</dbReference>
<dbReference type="CDD" id="cd01472">
    <property type="entry name" value="vWA_collagen"/>
    <property type="match status" value="5"/>
</dbReference>
<feature type="domain" description="VWFA" evidence="14">
    <location>
        <begin position="1986"/>
        <end position="2168"/>
    </location>
</feature>
<evidence type="ECO:0000256" key="1">
    <source>
        <dbReference type="ARBA" id="ARBA00004498"/>
    </source>
</evidence>
<dbReference type="FunFam" id="3.40.50.410:FF:000004">
    <property type="entry name" value="collagen alpha-6(VI) chain"/>
    <property type="match status" value="4"/>
</dbReference>
<keyword evidence="4" id="KW-0732">Signal</keyword>
<evidence type="ECO:0000256" key="9">
    <source>
        <dbReference type="ARBA" id="ARBA00023180"/>
    </source>
</evidence>
<comment type="similarity">
    <text evidence="12">Belongs to the type VI collagen family.</text>
</comment>
<dbReference type="FunFam" id="3.40.50.410:FF:000016">
    <property type="entry name" value="Collagen type VI alpha 3 chain"/>
    <property type="match status" value="1"/>
</dbReference>
<feature type="domain" description="VWFA" evidence="14">
    <location>
        <begin position="453"/>
        <end position="628"/>
    </location>
</feature>
<dbReference type="InterPro" id="IPR036465">
    <property type="entry name" value="vWFA_dom_sf"/>
</dbReference>
<comment type="function">
    <text evidence="11">Collagen VI acts as a cell-binding protein.</text>
</comment>
<evidence type="ECO:0000313" key="16">
    <source>
        <dbReference type="Proteomes" id="UP000050525"/>
    </source>
</evidence>
<evidence type="ECO:0000256" key="3">
    <source>
        <dbReference type="ARBA" id="ARBA00022530"/>
    </source>
</evidence>
<feature type="region of interest" description="Disordered" evidence="13">
    <location>
        <begin position="1636"/>
        <end position="1948"/>
    </location>
</feature>
<feature type="domain" description="VWFA" evidence="14">
    <location>
        <begin position="58"/>
        <end position="232"/>
    </location>
</feature>
<dbReference type="CDD" id="cd01450">
    <property type="entry name" value="vWFA_subfamily_ECM"/>
    <property type="match status" value="3"/>
</dbReference>
<feature type="compositionally biased region" description="Low complexity" evidence="13">
    <location>
        <begin position="1866"/>
        <end position="1879"/>
    </location>
</feature>
<dbReference type="GO" id="GO:0007155">
    <property type="term" value="P:cell adhesion"/>
    <property type="evidence" value="ECO:0007669"/>
    <property type="project" value="UniProtKB-KW"/>
</dbReference>
<gene>
    <name evidence="15" type="ORF">Y1Q_0019407</name>
</gene>
<evidence type="ECO:0000256" key="13">
    <source>
        <dbReference type="SAM" id="MobiDB-lite"/>
    </source>
</evidence>
<dbReference type="PRINTS" id="PR00453">
    <property type="entry name" value="VWFADOMAIN"/>
</dbReference>
<feature type="compositionally biased region" description="Basic and acidic residues" evidence="13">
    <location>
        <begin position="1724"/>
        <end position="1743"/>
    </location>
</feature>
<comment type="caution">
    <text evidence="15">The sequence shown here is derived from an EMBL/GenBank/DDBJ whole genome shotgun (WGS) entry which is preliminary data.</text>
</comment>
<keyword evidence="9" id="KW-0325">Glycoprotein</keyword>
<keyword evidence="6" id="KW-0130">Cell adhesion</keyword>
<dbReference type="PROSITE" id="PS50234">
    <property type="entry name" value="VWFA"/>
    <property type="match status" value="9"/>
</dbReference>
<feature type="compositionally biased region" description="Gly residues" evidence="13">
    <location>
        <begin position="1769"/>
        <end position="1778"/>
    </location>
</feature>
<dbReference type="FunFam" id="3.40.50.410:FF:000021">
    <property type="entry name" value="Collagen, type VI, alpha 3"/>
    <property type="match status" value="1"/>
</dbReference>
<dbReference type="Pfam" id="PF00092">
    <property type="entry name" value="VWA"/>
    <property type="match status" value="9"/>
</dbReference>
<evidence type="ECO:0000256" key="7">
    <source>
        <dbReference type="ARBA" id="ARBA00023119"/>
    </source>
</evidence>
<evidence type="ECO:0000256" key="5">
    <source>
        <dbReference type="ARBA" id="ARBA00022737"/>
    </source>
</evidence>
<dbReference type="GO" id="GO:0004867">
    <property type="term" value="F:serine-type endopeptidase inhibitor activity"/>
    <property type="evidence" value="ECO:0007669"/>
    <property type="project" value="InterPro"/>
</dbReference>
<keyword evidence="5" id="KW-0677">Repeat</keyword>
<feature type="domain" description="VWFA" evidence="14">
    <location>
        <begin position="661"/>
        <end position="828"/>
    </location>
</feature>
<proteinExistence type="inferred from homology"/>
<evidence type="ECO:0000259" key="14">
    <source>
        <dbReference type="PROSITE" id="PS50234"/>
    </source>
</evidence>
<reference evidence="15 16" key="1">
    <citation type="journal article" date="2012" name="Genome Biol.">
        <title>Sequencing three crocodilian genomes to illuminate the evolution of archosaurs and amniotes.</title>
        <authorList>
            <person name="St John J.A."/>
            <person name="Braun E.L."/>
            <person name="Isberg S.R."/>
            <person name="Miles L.G."/>
            <person name="Chong A.Y."/>
            <person name="Gongora J."/>
            <person name="Dalzell P."/>
            <person name="Moran C."/>
            <person name="Bed'hom B."/>
            <person name="Abzhanov A."/>
            <person name="Burgess S.C."/>
            <person name="Cooksey A.M."/>
            <person name="Castoe T.A."/>
            <person name="Crawford N.G."/>
            <person name="Densmore L.D."/>
            <person name="Drew J.C."/>
            <person name="Edwards S.V."/>
            <person name="Faircloth B.C."/>
            <person name="Fujita M.K."/>
            <person name="Greenwold M.J."/>
            <person name="Hoffmann F.G."/>
            <person name="Howard J.M."/>
            <person name="Iguchi T."/>
            <person name="Janes D.E."/>
            <person name="Khan S.Y."/>
            <person name="Kohno S."/>
            <person name="de Koning A.J."/>
            <person name="Lance S.L."/>
            <person name="McCarthy F.M."/>
            <person name="McCormack J.E."/>
            <person name="Merchant M.E."/>
            <person name="Peterson D.G."/>
            <person name="Pollock D.D."/>
            <person name="Pourmand N."/>
            <person name="Raney B.J."/>
            <person name="Roessler K.A."/>
            <person name="Sanford J.R."/>
            <person name="Sawyer R.H."/>
            <person name="Schmidt C.J."/>
            <person name="Triplett E.W."/>
            <person name="Tuberville T.D."/>
            <person name="Venegas-Anaya M."/>
            <person name="Howard J.T."/>
            <person name="Jarvis E.D."/>
            <person name="Guillette L.J.Jr."/>
            <person name="Glenn T.C."/>
            <person name="Green R.E."/>
            <person name="Ray D.A."/>
        </authorList>
    </citation>
    <scope>NUCLEOTIDE SEQUENCE [LARGE SCALE GENOMIC DNA]</scope>
    <source>
        <strain evidence="15">KSC_2009_1</strain>
    </source>
</reference>
<dbReference type="STRING" id="8496.A0A151MR48"/>
<protein>
    <recommendedName>
        <fullName evidence="14">VWFA domain-containing protein</fullName>
    </recommendedName>
</protein>
<dbReference type="Gene3D" id="4.10.410.10">
    <property type="entry name" value="Pancreatic trypsin inhibitor Kunitz domain"/>
    <property type="match status" value="1"/>
</dbReference>
<dbReference type="EMBL" id="AKHW03005461">
    <property type="protein sequence ID" value="KYO27005.1"/>
    <property type="molecule type" value="Genomic_DNA"/>
</dbReference>
<dbReference type="InterPro" id="IPR002035">
    <property type="entry name" value="VWF_A"/>
</dbReference>
<feature type="compositionally biased region" description="Low complexity" evidence="13">
    <location>
        <begin position="1801"/>
        <end position="1813"/>
    </location>
</feature>
<keyword evidence="10" id="KW-0379">Hydroxylation</keyword>
<keyword evidence="2" id="KW-0964">Secreted</keyword>